<dbReference type="InterPro" id="IPR013083">
    <property type="entry name" value="Znf_RING/FYVE/PHD"/>
</dbReference>
<dbReference type="SUPFAM" id="SSF46689">
    <property type="entry name" value="Homeodomain-like"/>
    <property type="match status" value="1"/>
</dbReference>
<dbReference type="CDD" id="cd15497">
    <property type="entry name" value="PHD1_Snt2p_like"/>
    <property type="match status" value="1"/>
</dbReference>
<evidence type="ECO:0000313" key="10">
    <source>
        <dbReference type="Proteomes" id="UP001162087"/>
    </source>
</evidence>
<dbReference type="GO" id="GO:0008270">
    <property type="term" value="F:zinc ion binding"/>
    <property type="evidence" value="ECO:0007669"/>
    <property type="project" value="UniProtKB-KW"/>
</dbReference>
<feature type="domain" description="PHD-type" evidence="8">
    <location>
        <begin position="1105"/>
        <end position="1231"/>
    </location>
</feature>
<dbReference type="InterPro" id="IPR043151">
    <property type="entry name" value="BAH_sf"/>
</dbReference>
<feature type="region of interest" description="Disordered" evidence="5">
    <location>
        <begin position="1"/>
        <end position="22"/>
    </location>
</feature>
<dbReference type="InterPro" id="IPR011011">
    <property type="entry name" value="Znf_FYVE_PHD"/>
</dbReference>
<dbReference type="PANTHER" id="PTHR47672">
    <property type="entry name" value="E3 UBIQUITIN-PROTEIN LIGASE SNT2"/>
    <property type="match status" value="1"/>
</dbReference>
<dbReference type="EMBL" id="OX365902">
    <property type="protein sequence ID" value="CAI4061668.1"/>
    <property type="molecule type" value="Genomic_DNA"/>
</dbReference>
<dbReference type="GO" id="GO:0004842">
    <property type="term" value="F:ubiquitin-protein transferase activity"/>
    <property type="evidence" value="ECO:0007669"/>
    <property type="project" value="TreeGrafter"/>
</dbReference>
<evidence type="ECO:0000256" key="4">
    <source>
        <dbReference type="PROSITE-ProRule" id="PRU00146"/>
    </source>
</evidence>
<dbReference type="Gene3D" id="1.10.10.60">
    <property type="entry name" value="Homeodomain-like"/>
    <property type="match status" value="1"/>
</dbReference>
<evidence type="ECO:0008006" key="11">
    <source>
        <dbReference type="Google" id="ProtNLM"/>
    </source>
</evidence>
<feature type="domain" description="BAH" evidence="7">
    <location>
        <begin position="121"/>
        <end position="258"/>
    </location>
</feature>
<dbReference type="SMART" id="SM00717">
    <property type="entry name" value="SANT"/>
    <property type="match status" value="1"/>
</dbReference>
<dbReference type="InterPro" id="IPR034732">
    <property type="entry name" value="EPHD"/>
</dbReference>
<protein>
    <recommendedName>
        <fullName evidence="11">SNT2-like protein</fullName>
    </recommendedName>
</protein>
<dbReference type="InterPro" id="IPR001005">
    <property type="entry name" value="SANT/Myb"/>
</dbReference>
<feature type="compositionally biased region" description="Low complexity" evidence="5">
    <location>
        <begin position="43"/>
        <end position="60"/>
    </location>
</feature>
<dbReference type="SMART" id="SM00439">
    <property type="entry name" value="BAH"/>
    <property type="match status" value="1"/>
</dbReference>
<reference evidence="9" key="1">
    <citation type="submission" date="2022-10" db="EMBL/GenBank/DDBJ databases">
        <authorList>
            <person name="Byrne P K."/>
        </authorList>
    </citation>
    <scope>NUCLEOTIDE SEQUENCE</scope>
    <source>
        <strain evidence="9">IFO1802</strain>
    </source>
</reference>
<feature type="region of interest" description="Disordered" evidence="5">
    <location>
        <begin position="41"/>
        <end position="61"/>
    </location>
</feature>
<sequence>MSREEGFELPRKREATRNVNYNEKEVDAELAKRIQILEKSGDNSKLSNSQSPRSSRSASNLTGKTEKFKYQKFLHDKNTCWNFIPTLPPSFRKNSRFSNVLDLDDAMIDLRKMILFNAESVLLSKNDTIYMISEPAGEPYYIGRVVNFVSKPEFSNAINDTMKDTSVFPAKFFQVRMNWYYRPRDIQEHVNTFNPRLVYASLHQDICPISSYRGKCSILHKDEVLDILPNEKESITRPNIFYFDELFDRYTLKYYKVYSTDKILNNWNSKSPFLYVLNKRFRYIYTEHKYPLEKVLGKYFFQDQDVNAIRIEDYEWDKRCQFCREWCIQKESLSCDECGVCAHIYCMDPPLDRKPNKDVAWTCFSCLQRQENTEESRGKFKEEQAAELSFIRSVREKIEIVSNETIEENVGYNAENCWFQYLGMYSISHIEDTLNKSIFLPYPFKPSRVGMKYQWHGCIDNKPWRQTPYRLMDSDEERGSIKTSELAWISDPSKVTTQKLNEYMQKCKKELCPVLKVRGEICNFIDVILKNLLSTNYDTVAAFEKSKRELSRESLNEPTFTTEEIRKFEEAVAKFGSELRPVCEHVGSQPMPMIVRFYYNWKNTERGFIVRKKLNRLSKNKRKRSTPDDGNELETKYIDDSSFDTEKLSLTESSFQCMFCKIDYSPMWYKVTGGSDEENIKVRMQTGVNEKTEISEKPPAHSKKNERLGALCIRCARMWRRYAIRWVYPLDTLRKMTGTSQNGYYSAIERILEESNINKFTLSPFLAHSKLLEWELVQDSELIIRQRMKVYKNPNSFMKMKRYSMTFHAQLYKMALRSYPKNEFKPEKMQQDLELFSKNATNVSKVSKGQNSKRTEIRENKFPVNIIQQSPDTINRPGTTRNLKGDNFTENIGSDSTIFTSNPAHDIIKISIKKGTDSLGIASVDKDFKFVKFDNTIFQRLRTSLNLENNKQPKNSEYPTKKVRMINDATLDSPSDRTNEIAYNYPVISHSKNTSVILEKYHDRNLPNKASEEHMILLKLTKNKIKNPDSDRQRNATVAYCCVCKVNHNQNDSSVILCGNCGLTVHYFCYGVKLSKHTLEDSDLKKYKWLCDPCSNDLNPILSTTYQCSLCPIKESDYDRCKSKSAKICPDALKCTSLGTWVHPACSLFDEDIKYGNGQAMQPALNTATILTRNNRFICGICRIHGGGLVKCDKCSYRYHITCAQSSCDFKLVFEKRNIPTDFTLACITDSKLNETYTLKPVLICDRHDVDSKENKYFQLSYRPPHTLSYMEQYCRYYKHDTGHSLIESRYLEQQATLQGGITRGSGEPLTNPKIYILPIERICSYCGTTRSLYWYEGSICHSCNLHSGVQEPMFDDTDDEGTNGDGIPIESAQKLMEGIEPAAFDFDAPRTTCDKKKLIDQANE</sequence>
<evidence type="ECO:0000259" key="6">
    <source>
        <dbReference type="PROSITE" id="PS50016"/>
    </source>
</evidence>
<keyword evidence="3" id="KW-0862">Zinc</keyword>
<dbReference type="RefSeq" id="XP_056087658.1">
    <property type="nucleotide sequence ID" value="XM_056227880.1"/>
</dbReference>
<dbReference type="PANTHER" id="PTHR47672:SF1">
    <property type="entry name" value="E3 UBIQUITIN-PROTEIN LIGASE SNT2"/>
    <property type="match status" value="1"/>
</dbReference>
<dbReference type="Gene3D" id="2.30.30.490">
    <property type="match status" value="1"/>
</dbReference>
<dbReference type="InterPro" id="IPR001965">
    <property type="entry name" value="Znf_PHD"/>
</dbReference>
<evidence type="ECO:0000259" key="7">
    <source>
        <dbReference type="PROSITE" id="PS51038"/>
    </source>
</evidence>
<dbReference type="FunFam" id="2.30.30.490:FF:000025">
    <property type="entry name" value="E3 ubiquitin-protein ligase SNT2"/>
    <property type="match status" value="1"/>
</dbReference>
<dbReference type="Gene3D" id="3.30.40.10">
    <property type="entry name" value="Zinc/RING finger domain, C3HC4 (zinc finger)"/>
    <property type="match status" value="2"/>
</dbReference>
<dbReference type="Pfam" id="PF00628">
    <property type="entry name" value="PHD"/>
    <property type="match status" value="2"/>
</dbReference>
<dbReference type="PROSITE" id="PS51038">
    <property type="entry name" value="BAH"/>
    <property type="match status" value="1"/>
</dbReference>
<proteinExistence type="predicted"/>
<evidence type="ECO:0000256" key="2">
    <source>
        <dbReference type="ARBA" id="ARBA00022771"/>
    </source>
</evidence>
<evidence type="ECO:0000256" key="5">
    <source>
        <dbReference type="SAM" id="MobiDB-lite"/>
    </source>
</evidence>
<dbReference type="GO" id="GO:0003682">
    <property type="term" value="F:chromatin binding"/>
    <property type="evidence" value="ECO:0007669"/>
    <property type="project" value="InterPro"/>
</dbReference>
<dbReference type="PROSITE" id="PS50016">
    <property type="entry name" value="ZF_PHD_2"/>
    <property type="match status" value="1"/>
</dbReference>
<dbReference type="PROSITE" id="PS51805">
    <property type="entry name" value="EPHD"/>
    <property type="match status" value="1"/>
</dbReference>
<evidence type="ECO:0000256" key="1">
    <source>
        <dbReference type="ARBA" id="ARBA00022723"/>
    </source>
</evidence>
<dbReference type="GO" id="GO:0048189">
    <property type="term" value="C:Lid2 complex"/>
    <property type="evidence" value="ECO:0007669"/>
    <property type="project" value="TreeGrafter"/>
</dbReference>
<dbReference type="CDD" id="cd04710">
    <property type="entry name" value="BAH_fungalPHD"/>
    <property type="match status" value="1"/>
</dbReference>
<keyword evidence="1" id="KW-0479">Metal-binding</keyword>
<evidence type="ECO:0000256" key="3">
    <source>
        <dbReference type="ARBA" id="ARBA00022833"/>
    </source>
</evidence>
<keyword evidence="2 4" id="KW-0863">Zinc-finger</keyword>
<dbReference type="Proteomes" id="UP001162087">
    <property type="component" value="Chromosome 7"/>
</dbReference>
<organism evidence="9 10">
    <name type="scientific">Saccharomyces kudriavzevii (strain ATCC MYA-4449 / AS 2.2408 / CBS 8840 / NBRC 1802 / NCYC 2889)</name>
    <name type="common">Yeast</name>
    <dbReference type="NCBI Taxonomy" id="226230"/>
    <lineage>
        <taxon>Eukaryota</taxon>
        <taxon>Fungi</taxon>
        <taxon>Dikarya</taxon>
        <taxon>Ascomycota</taxon>
        <taxon>Saccharomycotina</taxon>
        <taxon>Saccharomycetes</taxon>
        <taxon>Saccharomycetales</taxon>
        <taxon>Saccharomycetaceae</taxon>
        <taxon>Saccharomyces</taxon>
    </lineage>
</organism>
<dbReference type="GO" id="GO:0036205">
    <property type="term" value="P:histone catabolic process"/>
    <property type="evidence" value="ECO:0007669"/>
    <property type="project" value="TreeGrafter"/>
</dbReference>
<gene>
    <name evidence="9" type="primary">SKDI07G1280</name>
    <name evidence="9" type="ORF">SKDI_07G1280</name>
</gene>
<evidence type="ECO:0000259" key="8">
    <source>
        <dbReference type="PROSITE" id="PS51805"/>
    </source>
</evidence>
<dbReference type="InterPro" id="IPR029617">
    <property type="entry name" value="Snt2"/>
</dbReference>
<dbReference type="InterPro" id="IPR009057">
    <property type="entry name" value="Homeodomain-like_sf"/>
</dbReference>
<dbReference type="GeneID" id="80923958"/>
<feature type="domain" description="PHD-type" evidence="6">
    <location>
        <begin position="1038"/>
        <end position="1097"/>
    </location>
</feature>
<name>A0AA35NQC6_SACK1</name>
<dbReference type="InterPro" id="IPR001025">
    <property type="entry name" value="BAH_dom"/>
</dbReference>
<dbReference type="SUPFAM" id="SSF57903">
    <property type="entry name" value="FYVE/PHD zinc finger"/>
    <property type="match status" value="3"/>
</dbReference>
<dbReference type="GO" id="GO:0005694">
    <property type="term" value="C:chromosome"/>
    <property type="evidence" value="ECO:0007669"/>
    <property type="project" value="UniProtKB-ARBA"/>
</dbReference>
<dbReference type="SMART" id="SM00249">
    <property type="entry name" value="PHD"/>
    <property type="match status" value="3"/>
</dbReference>
<dbReference type="Pfam" id="PF01426">
    <property type="entry name" value="BAH"/>
    <property type="match status" value="1"/>
</dbReference>
<evidence type="ECO:0000313" key="9">
    <source>
        <dbReference type="EMBL" id="CAI4061668.1"/>
    </source>
</evidence>
<accession>A0AA35NQC6</accession>
<dbReference type="Pfam" id="PF13832">
    <property type="entry name" value="zf-HC5HC2H_2"/>
    <property type="match status" value="1"/>
</dbReference>
<keyword evidence="10" id="KW-1185">Reference proteome</keyword>
<dbReference type="InterPro" id="IPR019787">
    <property type="entry name" value="Znf_PHD-finger"/>
</dbReference>